<feature type="binding site" evidence="5 9">
    <location>
        <position position="414"/>
    </location>
    <ligand>
        <name>substrate</name>
    </ligand>
</feature>
<keyword evidence="5 8" id="KW-0520">NAD</keyword>
<keyword evidence="5" id="KW-0368">Histidine biosynthesis</keyword>
<feature type="binding site" evidence="5 9">
    <location>
        <position position="409"/>
    </location>
    <ligand>
        <name>substrate</name>
    </ligand>
</feature>
<feature type="binding site" evidence="5 9">
    <location>
        <position position="231"/>
    </location>
    <ligand>
        <name>substrate</name>
    </ligand>
</feature>
<gene>
    <name evidence="5 12" type="primary">hisD</name>
    <name evidence="12" type="ORF">H9726_01530</name>
</gene>
<feature type="binding site" evidence="5 8">
    <location>
        <position position="208"/>
    </location>
    <ligand>
        <name>NAD(+)</name>
        <dbReference type="ChEBI" id="CHEBI:57540"/>
    </ligand>
</feature>
<feature type="binding site" evidence="5 9">
    <location>
        <position position="322"/>
    </location>
    <ligand>
        <name>substrate</name>
    </ligand>
</feature>
<dbReference type="EC" id="1.1.1.23" evidence="5"/>
<organism evidence="12 13">
    <name type="scientific">Candidatus Borkfalkia avicola</name>
    <dbReference type="NCBI Taxonomy" id="2838503"/>
    <lineage>
        <taxon>Bacteria</taxon>
        <taxon>Bacillati</taxon>
        <taxon>Bacillota</taxon>
        <taxon>Clostridia</taxon>
        <taxon>Christensenellales</taxon>
        <taxon>Christensenellaceae</taxon>
        <taxon>Candidatus Borkfalkia</taxon>
    </lineage>
</organism>
<dbReference type="Gene3D" id="3.40.50.1980">
    <property type="entry name" value="Nitrogenase molybdenum iron protein domain"/>
    <property type="match status" value="2"/>
</dbReference>
<dbReference type="PANTHER" id="PTHR21256:SF2">
    <property type="entry name" value="HISTIDINE BIOSYNTHESIS TRIFUNCTIONAL PROTEIN"/>
    <property type="match status" value="1"/>
</dbReference>
<feature type="active site" description="Proton acceptor" evidence="5 7">
    <location>
        <position position="322"/>
    </location>
</feature>
<evidence type="ECO:0000313" key="13">
    <source>
        <dbReference type="Proteomes" id="UP000824025"/>
    </source>
</evidence>
<dbReference type="AlphaFoldDB" id="A0A9D2IHE3"/>
<feature type="binding site" evidence="5 9">
    <location>
        <position position="253"/>
    </location>
    <ligand>
        <name>substrate</name>
    </ligand>
</feature>
<evidence type="ECO:0000256" key="8">
    <source>
        <dbReference type="PIRSR" id="PIRSR000099-2"/>
    </source>
</evidence>
<dbReference type="InterPro" id="IPR022695">
    <property type="entry name" value="Histidinol_DH_monofunct"/>
</dbReference>
<comment type="function">
    <text evidence="5">Catalyzes the sequential NAD-dependent oxidations of L-histidinol to L-histidinaldehyde and then to L-histidine.</text>
</comment>
<dbReference type="GO" id="GO:0004399">
    <property type="term" value="F:histidinol dehydrogenase activity"/>
    <property type="evidence" value="ECO:0007669"/>
    <property type="project" value="UniProtKB-UniRule"/>
</dbReference>
<keyword evidence="5" id="KW-0028">Amino-acid biosynthesis</keyword>
<proteinExistence type="inferred from homology"/>
<evidence type="ECO:0000256" key="1">
    <source>
        <dbReference type="ARBA" id="ARBA00010178"/>
    </source>
</evidence>
<evidence type="ECO:0000256" key="6">
    <source>
        <dbReference type="PIRNR" id="PIRNR000099"/>
    </source>
</evidence>
<dbReference type="Proteomes" id="UP000824025">
    <property type="component" value="Unassembled WGS sequence"/>
</dbReference>
<protein>
    <recommendedName>
        <fullName evidence="5">Histidinol dehydrogenase</fullName>
        <shortName evidence="5">HDH</shortName>
        <ecNumber evidence="5">1.1.1.23</ecNumber>
    </recommendedName>
</protein>
<dbReference type="PRINTS" id="PR00083">
    <property type="entry name" value="HOLDHDRGNASE"/>
</dbReference>
<comment type="cofactor">
    <cofactor evidence="5 10">
        <name>Zn(2+)</name>
        <dbReference type="ChEBI" id="CHEBI:29105"/>
    </cofactor>
    <text evidence="5 10">Binds 1 zinc ion per subunit.</text>
</comment>
<keyword evidence="2 5" id="KW-0479">Metal-binding</keyword>
<feature type="active site" description="Proton acceptor" evidence="5 7">
    <location>
        <position position="321"/>
    </location>
</feature>
<evidence type="ECO:0000256" key="2">
    <source>
        <dbReference type="ARBA" id="ARBA00022723"/>
    </source>
</evidence>
<dbReference type="GO" id="GO:0008270">
    <property type="term" value="F:zinc ion binding"/>
    <property type="evidence" value="ECO:0007669"/>
    <property type="project" value="UniProtKB-UniRule"/>
</dbReference>
<evidence type="ECO:0000313" key="12">
    <source>
        <dbReference type="EMBL" id="HIZ09145.1"/>
    </source>
</evidence>
<keyword evidence="4 5" id="KW-0560">Oxidoreductase</keyword>
<dbReference type="GO" id="GO:0005829">
    <property type="term" value="C:cytosol"/>
    <property type="evidence" value="ECO:0007669"/>
    <property type="project" value="TreeGrafter"/>
</dbReference>
<evidence type="ECO:0000256" key="10">
    <source>
        <dbReference type="PIRSR" id="PIRSR000099-4"/>
    </source>
</evidence>
<dbReference type="GO" id="GO:0051287">
    <property type="term" value="F:NAD binding"/>
    <property type="evidence" value="ECO:0007669"/>
    <property type="project" value="InterPro"/>
</dbReference>
<dbReference type="InterPro" id="IPR012131">
    <property type="entry name" value="Hstdl_DH"/>
</dbReference>
<evidence type="ECO:0000256" key="3">
    <source>
        <dbReference type="ARBA" id="ARBA00022833"/>
    </source>
</evidence>
<evidence type="ECO:0000256" key="5">
    <source>
        <dbReference type="HAMAP-Rule" id="MF_01024"/>
    </source>
</evidence>
<evidence type="ECO:0000256" key="4">
    <source>
        <dbReference type="ARBA" id="ARBA00023002"/>
    </source>
</evidence>
<feature type="binding site" evidence="5 10">
    <location>
        <position position="253"/>
    </location>
    <ligand>
        <name>Zn(2+)</name>
        <dbReference type="ChEBI" id="CHEBI:29105"/>
    </ligand>
</feature>
<feature type="binding site" evidence="5 10">
    <location>
        <position position="256"/>
    </location>
    <ligand>
        <name>Zn(2+)</name>
        <dbReference type="ChEBI" id="CHEBI:29105"/>
    </ligand>
</feature>
<evidence type="ECO:0000256" key="7">
    <source>
        <dbReference type="PIRSR" id="PIRSR000099-1"/>
    </source>
</evidence>
<reference evidence="12" key="1">
    <citation type="journal article" date="2021" name="PeerJ">
        <title>Extensive microbial diversity within the chicken gut microbiome revealed by metagenomics and culture.</title>
        <authorList>
            <person name="Gilroy R."/>
            <person name="Ravi A."/>
            <person name="Getino M."/>
            <person name="Pursley I."/>
            <person name="Horton D.L."/>
            <person name="Alikhan N.F."/>
            <person name="Baker D."/>
            <person name="Gharbi K."/>
            <person name="Hall N."/>
            <person name="Watson M."/>
            <person name="Adriaenssens E.M."/>
            <person name="Foster-Nyarko E."/>
            <person name="Jarju S."/>
            <person name="Secka A."/>
            <person name="Antonio M."/>
            <person name="Oren A."/>
            <person name="Chaudhuri R.R."/>
            <person name="La Ragione R."/>
            <person name="Hildebrand F."/>
            <person name="Pallen M.J."/>
        </authorList>
    </citation>
    <scope>NUCLEOTIDE SEQUENCE</scope>
    <source>
        <strain evidence="12">CHK192-19661</strain>
    </source>
</reference>
<feature type="binding site" evidence="5 10">
    <location>
        <position position="355"/>
    </location>
    <ligand>
        <name>Zn(2+)</name>
        <dbReference type="ChEBI" id="CHEBI:29105"/>
    </ligand>
</feature>
<feature type="binding site" evidence="5 9">
    <location>
        <position position="256"/>
    </location>
    <ligand>
        <name>substrate</name>
    </ligand>
</feature>
<feature type="binding site" evidence="5 8">
    <location>
        <position position="185"/>
    </location>
    <ligand>
        <name>NAD(+)</name>
        <dbReference type="ChEBI" id="CHEBI:57540"/>
    </ligand>
</feature>
<evidence type="ECO:0000256" key="9">
    <source>
        <dbReference type="PIRSR" id="PIRSR000099-3"/>
    </source>
</evidence>
<comment type="caution">
    <text evidence="12">The sequence shown here is derived from an EMBL/GenBank/DDBJ whole genome shotgun (WGS) entry which is preliminary data.</text>
</comment>
<accession>A0A9D2IHE3</accession>
<dbReference type="PIRSF" id="PIRSF000099">
    <property type="entry name" value="Histidinol_dh"/>
    <property type="match status" value="1"/>
</dbReference>
<dbReference type="PANTHER" id="PTHR21256">
    <property type="entry name" value="HISTIDINOL DEHYDROGENASE HDH"/>
    <property type="match status" value="1"/>
</dbReference>
<comment type="pathway">
    <text evidence="5">Amino-acid biosynthesis; L-histidine biosynthesis; L-histidine from 5-phospho-alpha-D-ribose 1-diphosphate: step 9/9.</text>
</comment>
<feature type="binding site" evidence="5 10">
    <location>
        <position position="414"/>
    </location>
    <ligand>
        <name>Zn(2+)</name>
        <dbReference type="ChEBI" id="CHEBI:29105"/>
    </ligand>
</feature>
<dbReference type="FunFam" id="3.40.50.1980:FF:000026">
    <property type="entry name" value="Histidinol dehydrogenase"/>
    <property type="match status" value="1"/>
</dbReference>
<reference evidence="12" key="2">
    <citation type="submission" date="2021-04" db="EMBL/GenBank/DDBJ databases">
        <authorList>
            <person name="Gilroy R."/>
        </authorList>
    </citation>
    <scope>NUCLEOTIDE SEQUENCE</scope>
    <source>
        <strain evidence="12">CHK192-19661</strain>
    </source>
</reference>
<dbReference type="InterPro" id="IPR016161">
    <property type="entry name" value="Ald_DH/histidinol_DH"/>
</dbReference>
<comment type="catalytic activity">
    <reaction evidence="5">
        <text>L-histidinol + 2 NAD(+) + H2O = L-histidine + 2 NADH + 3 H(+)</text>
        <dbReference type="Rhea" id="RHEA:20641"/>
        <dbReference type="ChEBI" id="CHEBI:15377"/>
        <dbReference type="ChEBI" id="CHEBI:15378"/>
        <dbReference type="ChEBI" id="CHEBI:57540"/>
        <dbReference type="ChEBI" id="CHEBI:57595"/>
        <dbReference type="ChEBI" id="CHEBI:57699"/>
        <dbReference type="ChEBI" id="CHEBI:57945"/>
        <dbReference type="EC" id="1.1.1.23"/>
    </reaction>
</comment>
<name>A0A9D2IHE3_9FIRM</name>
<sequence length="428" mass="45721">MKIYKNAADAAAILRRGRFDDEEKRAAVRAIVQDVRTRGDAALFEYCEKFDGTSLTAATVAVSREEIGEAYAQVSADLLSSMKKAAKNVLDYHSRSPMREDIRTDGRGRTTGYTVRAVERAGIYVPGGTAPLFSSVLMGVLPAKAAGVEHIYVCTPAKDGKIAPAVLVAADLCGAEKIFKAGGAQAIAALACGTESIPKVDVIAGPGNIYVTLAKKEVYGEVGIDMLAGPSEILIIADGRQNAAHIAADILSQAEHDRLARAILLTDSPALAERVAAETERQLALLPRSEIAAYSVENSGGIIFVKDMEEACALANEIAPEHLELACENCEALLPRIRSAGAVFMGGSTPEPVGDYFAGPDHTLPTGGTARFFEVLNQDIFLRKMSVIRYTEEALAEDAADIVRLAENEGLHAHANAVRIRTEKEKRK</sequence>
<dbReference type="CDD" id="cd06572">
    <property type="entry name" value="Histidinol_dh"/>
    <property type="match status" value="1"/>
</dbReference>
<comment type="similarity">
    <text evidence="1 5 6 11">Belongs to the histidinol dehydrogenase family.</text>
</comment>
<dbReference type="NCBIfam" id="TIGR00069">
    <property type="entry name" value="hisD"/>
    <property type="match status" value="1"/>
</dbReference>
<keyword evidence="3 5" id="KW-0862">Zinc</keyword>
<dbReference type="FunFam" id="3.40.50.1980:FF:000001">
    <property type="entry name" value="Histidinol dehydrogenase"/>
    <property type="match status" value="1"/>
</dbReference>
<feature type="binding site" evidence="5 8">
    <location>
        <position position="124"/>
    </location>
    <ligand>
        <name>NAD(+)</name>
        <dbReference type="ChEBI" id="CHEBI:57540"/>
    </ligand>
</feature>
<dbReference type="GO" id="GO:0000105">
    <property type="term" value="P:L-histidine biosynthetic process"/>
    <property type="evidence" value="ECO:0007669"/>
    <property type="project" value="UniProtKB-UniRule"/>
</dbReference>
<dbReference type="Pfam" id="PF00815">
    <property type="entry name" value="Histidinol_dh"/>
    <property type="match status" value="1"/>
</dbReference>
<dbReference type="SUPFAM" id="SSF53720">
    <property type="entry name" value="ALDH-like"/>
    <property type="match status" value="1"/>
</dbReference>
<dbReference type="EMBL" id="DXCF01000005">
    <property type="protein sequence ID" value="HIZ09145.1"/>
    <property type="molecule type" value="Genomic_DNA"/>
</dbReference>
<dbReference type="Gene3D" id="1.20.5.1300">
    <property type="match status" value="1"/>
</dbReference>
<evidence type="ECO:0000256" key="11">
    <source>
        <dbReference type="RuleBase" id="RU004175"/>
    </source>
</evidence>
<feature type="binding site" evidence="5 9">
    <location>
        <position position="355"/>
    </location>
    <ligand>
        <name>substrate</name>
    </ligand>
</feature>
<dbReference type="HAMAP" id="MF_01024">
    <property type="entry name" value="HisD"/>
    <property type="match status" value="1"/>
</dbReference>